<dbReference type="InterPro" id="IPR024523">
    <property type="entry name" value="DUF3793"/>
</dbReference>
<sequence>MAEMSKACVHDFFRALDRFEDRDFLFYKIQYDIAPTLAEIKPSSLMTFVNHKREMLTLWDRYKEGICQQLRVCYCELRRKDDRVIVLFYRDETLANCLAFWKNKNFLKGQGYADLPKVEDSLCLLRQRFEEECPHELGIFLGYPVEDVTAFMKGNGAPCLACKYWKVYQDVENALKTFEAYDEEREKVVQAVLSIQRKSA</sequence>
<accession>Q24MZ0</accession>
<evidence type="ECO:0000313" key="2">
    <source>
        <dbReference type="Proteomes" id="UP000001946"/>
    </source>
</evidence>
<evidence type="ECO:0008006" key="3">
    <source>
        <dbReference type="Google" id="ProtNLM"/>
    </source>
</evidence>
<dbReference type="STRING" id="138119.DSY4813"/>
<keyword evidence="2" id="KW-1185">Reference proteome</keyword>
<proteinExistence type="predicted"/>
<organism evidence="1 2">
    <name type="scientific">Desulfitobacterium hafniense (strain Y51)</name>
    <dbReference type="NCBI Taxonomy" id="138119"/>
    <lineage>
        <taxon>Bacteria</taxon>
        <taxon>Bacillati</taxon>
        <taxon>Bacillota</taxon>
        <taxon>Clostridia</taxon>
        <taxon>Eubacteriales</taxon>
        <taxon>Desulfitobacteriaceae</taxon>
        <taxon>Desulfitobacterium</taxon>
    </lineage>
</organism>
<name>Q24MZ0_DESHY</name>
<protein>
    <recommendedName>
        <fullName evidence="3">DUF3793 family protein</fullName>
    </recommendedName>
</protein>
<dbReference type="eggNOG" id="ENOG5032SGE">
    <property type="taxonomic scope" value="Bacteria"/>
</dbReference>
<gene>
    <name evidence="1" type="ordered locus">DSY4813</name>
</gene>
<dbReference type="EMBL" id="AP008230">
    <property type="protein sequence ID" value="BAE86602.1"/>
    <property type="molecule type" value="Genomic_DNA"/>
</dbReference>
<dbReference type="Proteomes" id="UP000001946">
    <property type="component" value="Chromosome"/>
</dbReference>
<dbReference type="AlphaFoldDB" id="Q24MZ0"/>
<reference evidence="1 2" key="1">
    <citation type="journal article" date="2006" name="J. Bacteriol.">
        <title>Complete genome sequence of the dehalorespiring bacterium Desulfitobacterium hafniense Y51 and comparison with Dehalococcoides ethenogenes 195.</title>
        <authorList>
            <person name="Nonaka H."/>
            <person name="Keresztes G."/>
            <person name="Shinoda Y."/>
            <person name="Ikenaga Y."/>
            <person name="Abe M."/>
            <person name="Naito K."/>
            <person name="Inatomi K."/>
            <person name="Furukawa K."/>
            <person name="Inui M."/>
            <person name="Yukawa H."/>
        </authorList>
    </citation>
    <scope>NUCLEOTIDE SEQUENCE [LARGE SCALE GENOMIC DNA]</scope>
    <source>
        <strain evidence="1 2">Y51</strain>
    </source>
</reference>
<dbReference type="KEGG" id="dsy:DSY4813"/>
<dbReference type="HOGENOM" id="CLU_080981_1_0_9"/>
<evidence type="ECO:0000313" key="1">
    <source>
        <dbReference type="EMBL" id="BAE86602.1"/>
    </source>
</evidence>
<dbReference type="Pfam" id="PF12672">
    <property type="entry name" value="DUF3793"/>
    <property type="match status" value="1"/>
</dbReference>